<dbReference type="Gene3D" id="2.40.50.100">
    <property type="match status" value="1"/>
</dbReference>
<comment type="subcellular location">
    <subcellularLocation>
        <location evidence="1">Cell envelope</location>
    </subcellularLocation>
</comment>
<keyword evidence="2 3" id="KW-0175">Coiled coil</keyword>
<reference evidence="7" key="1">
    <citation type="submission" date="2015-07" db="EMBL/GenBank/DDBJ databases">
        <title>Genome Of Nitrogen-Fixing Cyanobacterium Nostoc piscinale CENA21 From Solimoes/Amazon River Floodplain Sediments And Comparative Genomics To Uncover Biosynthetic Natural Products Potential.</title>
        <authorList>
            <person name="Leao T.F."/>
            <person name="Leao P.N."/>
            <person name="Guimaraes P.I."/>
            <person name="de Melo A.G.C."/>
            <person name="Ramos R.T.J."/>
            <person name="Silva A."/>
            <person name="Fiore M.F."/>
            <person name="Schneider M.P.C."/>
        </authorList>
    </citation>
    <scope>NUCLEOTIDE SEQUENCE [LARGE SCALE GENOMIC DNA]</scope>
    <source>
        <strain evidence="7">CENA21</strain>
    </source>
</reference>
<dbReference type="InterPro" id="IPR050465">
    <property type="entry name" value="UPF0194_transport"/>
</dbReference>
<evidence type="ECO:0000256" key="1">
    <source>
        <dbReference type="ARBA" id="ARBA00004196"/>
    </source>
</evidence>
<dbReference type="PANTHER" id="PTHR32347:SF27">
    <property type="entry name" value="RND EFFLUX PUMP MEMBRANE FUSION PROTEIN BARREL-SANDWICH DOMAIN-CONTAINING PROTEIN"/>
    <property type="match status" value="1"/>
</dbReference>
<dbReference type="Gene3D" id="2.40.30.170">
    <property type="match status" value="1"/>
</dbReference>
<dbReference type="OrthoDB" id="264111at2"/>
<feature type="coiled-coil region" evidence="3">
    <location>
        <begin position="166"/>
        <end position="271"/>
    </location>
</feature>
<name>A0A0M4SL99_9NOSO</name>
<evidence type="ECO:0000256" key="4">
    <source>
        <dbReference type="SAM" id="Phobius"/>
    </source>
</evidence>
<dbReference type="GO" id="GO:0030313">
    <property type="term" value="C:cell envelope"/>
    <property type="evidence" value="ECO:0007669"/>
    <property type="project" value="UniProtKB-SubCell"/>
</dbReference>
<dbReference type="SUPFAM" id="SSF111369">
    <property type="entry name" value="HlyD-like secretion proteins"/>
    <property type="match status" value="1"/>
</dbReference>
<keyword evidence="4" id="KW-1133">Transmembrane helix</keyword>
<dbReference type="RefSeq" id="WP_062293347.1">
    <property type="nucleotide sequence ID" value="NZ_CP012036.1"/>
</dbReference>
<keyword evidence="7" id="KW-1185">Reference proteome</keyword>
<feature type="transmembrane region" description="Helical" evidence="4">
    <location>
        <begin position="12"/>
        <end position="36"/>
    </location>
</feature>
<dbReference type="InterPro" id="IPR058625">
    <property type="entry name" value="MdtA-like_BSH"/>
</dbReference>
<feature type="domain" description="Multidrug resistance protein MdtA-like barrel-sandwich hybrid" evidence="5">
    <location>
        <begin position="84"/>
        <end position="294"/>
    </location>
</feature>
<organism evidence="6 7">
    <name type="scientific">Nostoc piscinale CENA21</name>
    <dbReference type="NCBI Taxonomy" id="224013"/>
    <lineage>
        <taxon>Bacteria</taxon>
        <taxon>Bacillati</taxon>
        <taxon>Cyanobacteriota</taxon>
        <taxon>Cyanophyceae</taxon>
        <taxon>Nostocales</taxon>
        <taxon>Nostocaceae</taxon>
        <taxon>Nostoc</taxon>
    </lineage>
</organism>
<dbReference type="Pfam" id="PF25917">
    <property type="entry name" value="BSH_RND"/>
    <property type="match status" value="1"/>
</dbReference>
<dbReference type="PANTHER" id="PTHR32347">
    <property type="entry name" value="EFFLUX SYSTEM COMPONENT YKNX-RELATED"/>
    <property type="match status" value="1"/>
</dbReference>
<dbReference type="AlphaFoldDB" id="A0A0M4SL99"/>
<keyword evidence="4" id="KW-0812">Transmembrane</keyword>
<dbReference type="PATRIC" id="fig|224013.5.peg.3340"/>
<dbReference type="STRING" id="224013.ACX27_13810"/>
<dbReference type="NCBIfam" id="TIGR02971">
    <property type="entry name" value="heterocyst_DevB"/>
    <property type="match status" value="1"/>
</dbReference>
<evidence type="ECO:0000259" key="5">
    <source>
        <dbReference type="Pfam" id="PF25917"/>
    </source>
</evidence>
<dbReference type="EMBL" id="CP012036">
    <property type="protein sequence ID" value="ALF53672.1"/>
    <property type="molecule type" value="Genomic_DNA"/>
</dbReference>
<dbReference type="KEGG" id="npz:ACX27_13810"/>
<proteinExistence type="predicted"/>
<dbReference type="Proteomes" id="UP000062645">
    <property type="component" value="Chromosome"/>
</dbReference>
<evidence type="ECO:0000256" key="3">
    <source>
        <dbReference type="SAM" id="Coils"/>
    </source>
</evidence>
<keyword evidence="4" id="KW-0472">Membrane</keyword>
<dbReference type="InterPro" id="IPR014315">
    <property type="entry name" value="ABC_heterocyst_DevB"/>
</dbReference>
<evidence type="ECO:0000313" key="7">
    <source>
        <dbReference type="Proteomes" id="UP000062645"/>
    </source>
</evidence>
<evidence type="ECO:0000313" key="6">
    <source>
        <dbReference type="EMBL" id="ALF53672.1"/>
    </source>
</evidence>
<evidence type="ECO:0000256" key="2">
    <source>
        <dbReference type="ARBA" id="ARBA00023054"/>
    </source>
</evidence>
<sequence length="398" mass="44001">MVKMEFNQNKSISKLQIITIGLSIITAISILAVVIIHRQSRNTNQNKLQETSSSQQSIVRVAALGILEPQGDIIHLSATGANQRLAKLLVKEGEQVSADQIIAVMDNLNQYQASVENARAKVYVARSRLAQVQAGEESGQIEAQRMKVAETQAELTENIKVQQSVIASQEIELRKTKDDYERYKDLLDKGAVSVAETEKRRLQVEIEKQKLQEAKATLRKQVSTGKERVKAAEATLDSLDHVKPTDISVAKAELNESLSQLEKAKVDLESLYVKAPIAGQILNINTRVGEVVGSKGIVDIGQTQQMYVIAEVYESDIHYVKIGQEATIVSEYGGFTGEIKGEVDHIGLQIEQPGIINDDPTAKADVRIVKVKIRLHPDDSERVRTLNKLQVRASIQIN</sequence>
<accession>A0A0M4SL99</accession>
<reference evidence="6 7" key="2">
    <citation type="journal article" date="2016" name="Genome Announc.">
        <title>Draft Genome Sequence of the N2-Fixing Cyanobacterium Nostoc piscinale CENA21, Isolated from the Brazilian Amazon Floodplain.</title>
        <authorList>
            <person name="Leao T."/>
            <person name="Guimaraes P.I."/>
            <person name="de Melo A.G."/>
            <person name="Ramos R.T."/>
            <person name="Leao P.N."/>
            <person name="Silva A."/>
            <person name="Fiore M.F."/>
            <person name="Schneider M.P."/>
        </authorList>
    </citation>
    <scope>NUCLEOTIDE SEQUENCE [LARGE SCALE GENOMIC DNA]</scope>
    <source>
        <strain evidence="6 7">CENA21</strain>
    </source>
</reference>
<gene>
    <name evidence="6" type="ORF">ACX27_13810</name>
</gene>
<protein>
    <recommendedName>
        <fullName evidence="5">Multidrug resistance protein MdtA-like barrel-sandwich hybrid domain-containing protein</fullName>
    </recommendedName>
</protein>